<proteinExistence type="predicted"/>
<gene>
    <name evidence="1" type="ORF">AWC38_SpisGene11449</name>
</gene>
<evidence type="ECO:0000313" key="2">
    <source>
        <dbReference type="Proteomes" id="UP000225706"/>
    </source>
</evidence>
<reference evidence="2" key="1">
    <citation type="journal article" date="2017" name="bioRxiv">
        <title>Comparative analysis of the genomes of Stylophora pistillata and Acropora digitifera provides evidence for extensive differences between species of corals.</title>
        <authorList>
            <person name="Voolstra C.R."/>
            <person name="Li Y."/>
            <person name="Liew Y.J."/>
            <person name="Baumgarten S."/>
            <person name="Zoccola D."/>
            <person name="Flot J.-F."/>
            <person name="Tambutte S."/>
            <person name="Allemand D."/>
            <person name="Aranda M."/>
        </authorList>
    </citation>
    <scope>NUCLEOTIDE SEQUENCE [LARGE SCALE GENOMIC DNA]</scope>
</reference>
<evidence type="ECO:0000313" key="1">
    <source>
        <dbReference type="EMBL" id="PFX23980.1"/>
    </source>
</evidence>
<dbReference type="Proteomes" id="UP000225706">
    <property type="component" value="Unassembled WGS sequence"/>
</dbReference>
<comment type="caution">
    <text evidence="1">The sequence shown here is derived from an EMBL/GenBank/DDBJ whole genome shotgun (WGS) entry which is preliminary data.</text>
</comment>
<sequence>MDVGGLFDDDYKVPLPVVRKIKLELDELSLGEQSFGEILDSFEEPPEHDYDEGVDYAIGESDASNMILDELNLINYDDLEKSLSEIPDERSKKLKLNKKLADGTAYGADRISVINGSHSLISHMMIKSGGKIVYNSNNLHKVTFVKNLSEYSDDYARSIAKKSLWYLDTSADVRAPAADRTVNTGFEARSLLTTANNDVNVIIPLNRYAFFEELEGRMLPPMQLEFNLTLQNDDEILVSTGLAGDGSADGRVVLDRFFIWVPHWNQKIH</sequence>
<accession>A0A2B4S5A7</accession>
<organism evidence="1 2">
    <name type="scientific">Stylophora pistillata</name>
    <name type="common">Smooth cauliflower coral</name>
    <dbReference type="NCBI Taxonomy" id="50429"/>
    <lineage>
        <taxon>Eukaryota</taxon>
        <taxon>Metazoa</taxon>
        <taxon>Cnidaria</taxon>
        <taxon>Anthozoa</taxon>
        <taxon>Hexacorallia</taxon>
        <taxon>Scleractinia</taxon>
        <taxon>Astrocoeniina</taxon>
        <taxon>Pocilloporidae</taxon>
        <taxon>Stylophora</taxon>
    </lineage>
</organism>
<protein>
    <submittedName>
        <fullName evidence="1">Uncharacterized protein</fullName>
    </submittedName>
</protein>
<dbReference type="EMBL" id="LSMT01000190">
    <property type="protein sequence ID" value="PFX23980.1"/>
    <property type="molecule type" value="Genomic_DNA"/>
</dbReference>
<dbReference type="AlphaFoldDB" id="A0A2B4S5A7"/>
<name>A0A2B4S5A7_STYPI</name>
<keyword evidence="2" id="KW-1185">Reference proteome</keyword>